<dbReference type="InterPro" id="IPR001478">
    <property type="entry name" value="PDZ"/>
</dbReference>
<dbReference type="PANTHER" id="PTHR43343:SF3">
    <property type="entry name" value="PROTEASE DO-LIKE 8, CHLOROPLASTIC"/>
    <property type="match status" value="1"/>
</dbReference>
<evidence type="ECO:0000256" key="1">
    <source>
        <dbReference type="ARBA" id="ARBA00022670"/>
    </source>
</evidence>
<dbReference type="InterPro" id="IPR051201">
    <property type="entry name" value="Chloro_Bact_Ser_Proteases"/>
</dbReference>
<protein>
    <recommendedName>
        <fullName evidence="5">PDZ domain-containing protein</fullName>
    </recommendedName>
</protein>
<keyword evidence="2" id="KW-0378">Hydrolase</keyword>
<keyword evidence="1" id="KW-0645">Protease</keyword>
<dbReference type="PROSITE" id="PS50106">
    <property type="entry name" value="PDZ"/>
    <property type="match status" value="1"/>
</dbReference>
<dbReference type="SMART" id="SM00228">
    <property type="entry name" value="PDZ"/>
    <property type="match status" value="1"/>
</dbReference>
<dbReference type="InterPro" id="IPR001940">
    <property type="entry name" value="Peptidase_S1C"/>
</dbReference>
<dbReference type="AlphaFoldDB" id="A0A381N2H4"/>
<sequence>MKDDSGHQDRTVDRRSIEVGGDRSDPPAFPGLLPAPVPPIQPPVRISGRVIAGLFAVAVLVAALVAGAVAGWVLRGEGDQVETGVSSETLAAVIGSVVARDGATVDVATEDAIRAMLTTEGLSEAEVVSLVEGVISELEAVSATDVEAIVADRLSAAPGLSTDDVEAILADRLSAAPGLSTDDVSSIAASIVAEAAGLSADEVEAMVGRLLDESAGLTAGEVESLVARLFAEAPVDDSGDEPVVAVAEALFDSVVLVSVPGEGFGSGIVFDEEGRIVTNAHVVDAAVEVVVTLPNGREISAEVIGVDVRRDVAVLKLAEGQDSLVPVVFAFNSDLEVGQLAVALGSPFDLDRTVTAGIVSALGRVIDSYGCQSGVGAECAGVAMIQTDAPINPGNSGGPLADRNGRVIGMNTAIQSTGFGLAGNIGVGFAIPSDTVVLVARRLILGQPVGTAWLGIRGETPTDGRTGAVVVEVVEGSPADQAGLHVGDRIFRSDGRAIRDMSSLRADIQIRLPGERVDLEYERDGATGVAEVELGALDDHFAE</sequence>
<dbReference type="SUPFAM" id="SSF50494">
    <property type="entry name" value="Trypsin-like serine proteases"/>
    <property type="match status" value="1"/>
</dbReference>
<accession>A0A381N2H4</accession>
<dbReference type="Gene3D" id="2.30.42.10">
    <property type="match status" value="1"/>
</dbReference>
<feature type="domain" description="PDZ" evidence="5">
    <location>
        <begin position="450"/>
        <end position="525"/>
    </location>
</feature>
<feature type="transmembrane region" description="Helical" evidence="4">
    <location>
        <begin position="50"/>
        <end position="74"/>
    </location>
</feature>
<dbReference type="Pfam" id="PF13365">
    <property type="entry name" value="Trypsin_2"/>
    <property type="match status" value="1"/>
</dbReference>
<dbReference type="InterPro" id="IPR009003">
    <property type="entry name" value="Peptidase_S1_PA"/>
</dbReference>
<feature type="region of interest" description="Disordered" evidence="3">
    <location>
        <begin position="1"/>
        <end position="34"/>
    </location>
</feature>
<name>A0A381N2H4_9ZZZZ</name>
<keyword evidence="4" id="KW-1133">Transmembrane helix</keyword>
<proteinExistence type="predicted"/>
<feature type="compositionally biased region" description="Basic and acidic residues" evidence="3">
    <location>
        <begin position="1"/>
        <end position="25"/>
    </location>
</feature>
<reference evidence="6" key="1">
    <citation type="submission" date="2018-05" db="EMBL/GenBank/DDBJ databases">
        <authorList>
            <person name="Lanie J.A."/>
            <person name="Ng W.-L."/>
            <person name="Kazmierczak K.M."/>
            <person name="Andrzejewski T.M."/>
            <person name="Davidsen T.M."/>
            <person name="Wayne K.J."/>
            <person name="Tettelin H."/>
            <person name="Glass J.I."/>
            <person name="Rusch D."/>
            <person name="Podicherti R."/>
            <person name="Tsui H.-C.T."/>
            <person name="Winkler M.E."/>
        </authorList>
    </citation>
    <scope>NUCLEOTIDE SEQUENCE</scope>
</reference>
<evidence type="ECO:0000256" key="4">
    <source>
        <dbReference type="SAM" id="Phobius"/>
    </source>
</evidence>
<dbReference type="EMBL" id="UINC01000037">
    <property type="protein sequence ID" value="SUZ47833.1"/>
    <property type="molecule type" value="Genomic_DNA"/>
</dbReference>
<dbReference type="SUPFAM" id="SSF50156">
    <property type="entry name" value="PDZ domain-like"/>
    <property type="match status" value="1"/>
</dbReference>
<dbReference type="Gene3D" id="2.40.10.120">
    <property type="match status" value="1"/>
</dbReference>
<evidence type="ECO:0000256" key="2">
    <source>
        <dbReference type="ARBA" id="ARBA00022801"/>
    </source>
</evidence>
<evidence type="ECO:0000256" key="3">
    <source>
        <dbReference type="SAM" id="MobiDB-lite"/>
    </source>
</evidence>
<dbReference type="GO" id="GO:0004252">
    <property type="term" value="F:serine-type endopeptidase activity"/>
    <property type="evidence" value="ECO:0007669"/>
    <property type="project" value="InterPro"/>
</dbReference>
<keyword evidence="4" id="KW-0472">Membrane</keyword>
<dbReference type="PANTHER" id="PTHR43343">
    <property type="entry name" value="PEPTIDASE S12"/>
    <property type="match status" value="1"/>
</dbReference>
<gene>
    <name evidence="6" type="ORF">METZ01_LOCUS687</name>
</gene>
<organism evidence="6">
    <name type="scientific">marine metagenome</name>
    <dbReference type="NCBI Taxonomy" id="408172"/>
    <lineage>
        <taxon>unclassified sequences</taxon>
        <taxon>metagenomes</taxon>
        <taxon>ecological metagenomes</taxon>
    </lineage>
</organism>
<dbReference type="InterPro" id="IPR036034">
    <property type="entry name" value="PDZ_sf"/>
</dbReference>
<dbReference type="Pfam" id="PF13180">
    <property type="entry name" value="PDZ_2"/>
    <property type="match status" value="1"/>
</dbReference>
<dbReference type="GO" id="GO:0006508">
    <property type="term" value="P:proteolysis"/>
    <property type="evidence" value="ECO:0007669"/>
    <property type="project" value="UniProtKB-KW"/>
</dbReference>
<keyword evidence="4" id="KW-0812">Transmembrane</keyword>
<evidence type="ECO:0000313" key="6">
    <source>
        <dbReference type="EMBL" id="SUZ47833.1"/>
    </source>
</evidence>
<dbReference type="PRINTS" id="PR00834">
    <property type="entry name" value="PROTEASES2C"/>
</dbReference>
<evidence type="ECO:0000259" key="5">
    <source>
        <dbReference type="PROSITE" id="PS50106"/>
    </source>
</evidence>